<comment type="similarity">
    <text evidence="3">Belongs to the peptidase M1 family.</text>
</comment>
<dbReference type="Gene3D" id="2.60.40.1730">
    <property type="entry name" value="tricorn interacting facor f3 domain"/>
    <property type="match status" value="1"/>
</dbReference>
<evidence type="ECO:0000256" key="1">
    <source>
        <dbReference type="ARBA" id="ARBA00000098"/>
    </source>
</evidence>
<dbReference type="InterPro" id="IPR001930">
    <property type="entry name" value="Peptidase_M1"/>
</dbReference>
<reference evidence="17 18" key="1">
    <citation type="journal article" date="2019" name="Int. J. Syst. Evol. Microbiol.">
        <title>The Global Catalogue of Microorganisms (GCM) 10K type strain sequencing project: providing services to taxonomists for standard genome sequencing and annotation.</title>
        <authorList>
            <consortium name="The Broad Institute Genomics Platform"/>
            <consortium name="The Broad Institute Genome Sequencing Center for Infectious Disease"/>
            <person name="Wu L."/>
            <person name="Ma J."/>
        </authorList>
    </citation>
    <scope>NUCLEOTIDE SEQUENCE [LARGE SCALE GENOMIC DNA]</scope>
    <source>
        <strain evidence="17 18">JCM 3146</strain>
    </source>
</reference>
<evidence type="ECO:0000256" key="7">
    <source>
        <dbReference type="ARBA" id="ARBA00022723"/>
    </source>
</evidence>
<keyword evidence="6" id="KW-0645">Protease</keyword>
<dbReference type="Pfam" id="PF17900">
    <property type="entry name" value="Peptidase_M1_N"/>
    <property type="match status" value="1"/>
</dbReference>
<evidence type="ECO:0000256" key="11">
    <source>
        <dbReference type="ARBA" id="ARBA00029811"/>
    </source>
</evidence>
<evidence type="ECO:0000256" key="8">
    <source>
        <dbReference type="ARBA" id="ARBA00022801"/>
    </source>
</evidence>
<evidence type="ECO:0000256" key="3">
    <source>
        <dbReference type="ARBA" id="ARBA00010136"/>
    </source>
</evidence>
<dbReference type="InterPro" id="IPR050344">
    <property type="entry name" value="Peptidase_M1_aminopeptidases"/>
</dbReference>
<protein>
    <recommendedName>
        <fullName evidence="5">Aminopeptidase N</fullName>
        <ecNumber evidence="4">3.4.11.2</ecNumber>
    </recommendedName>
    <alternativeName>
        <fullName evidence="11">Alanine aminopeptidase</fullName>
    </alternativeName>
    <alternativeName>
        <fullName evidence="12">Lysyl aminopeptidase</fullName>
    </alternativeName>
</protein>
<feature type="chain" id="PRO_5046490422" description="Aminopeptidase N" evidence="14">
    <location>
        <begin position="26"/>
        <end position="497"/>
    </location>
</feature>
<dbReference type="InterPro" id="IPR014782">
    <property type="entry name" value="Peptidase_M1_dom"/>
</dbReference>
<feature type="domain" description="Aminopeptidase N-like N-terminal" evidence="16">
    <location>
        <begin position="51"/>
        <end position="219"/>
    </location>
</feature>
<evidence type="ECO:0000313" key="18">
    <source>
        <dbReference type="Proteomes" id="UP001501822"/>
    </source>
</evidence>
<comment type="catalytic activity">
    <reaction evidence="1">
        <text>Release of an N-terminal amino acid, Xaa-|-Yaa- from a peptide, amide or arylamide. Xaa is preferably Ala, but may be most amino acids including Pro (slow action). When a terminal hydrophobic residue is followed by a prolyl residue, the two may be released as an intact Xaa-Pro dipeptide.</text>
        <dbReference type="EC" id="3.4.11.2"/>
    </reaction>
</comment>
<evidence type="ECO:0000259" key="16">
    <source>
        <dbReference type="Pfam" id="PF17900"/>
    </source>
</evidence>
<evidence type="ECO:0000259" key="15">
    <source>
        <dbReference type="Pfam" id="PF01433"/>
    </source>
</evidence>
<evidence type="ECO:0000256" key="13">
    <source>
        <dbReference type="SAM" id="MobiDB-lite"/>
    </source>
</evidence>
<evidence type="ECO:0000256" key="9">
    <source>
        <dbReference type="ARBA" id="ARBA00022833"/>
    </source>
</evidence>
<accession>A0ABN0WZV5</accession>
<feature type="signal peptide" evidence="14">
    <location>
        <begin position="1"/>
        <end position="25"/>
    </location>
</feature>
<dbReference type="PANTHER" id="PTHR11533:SF297">
    <property type="entry name" value="AMINOPEPTIDASE N"/>
    <property type="match status" value="1"/>
</dbReference>
<keyword evidence="7" id="KW-0479">Metal-binding</keyword>
<organism evidence="17 18">
    <name type="scientific">Actinoallomurus spadix</name>
    <dbReference type="NCBI Taxonomy" id="79912"/>
    <lineage>
        <taxon>Bacteria</taxon>
        <taxon>Bacillati</taxon>
        <taxon>Actinomycetota</taxon>
        <taxon>Actinomycetes</taxon>
        <taxon>Streptosporangiales</taxon>
        <taxon>Thermomonosporaceae</taxon>
        <taxon>Actinoallomurus</taxon>
    </lineage>
</organism>
<comment type="cofactor">
    <cofactor evidence="2">
        <name>Zn(2+)</name>
        <dbReference type="ChEBI" id="CHEBI:29105"/>
    </cofactor>
</comment>
<dbReference type="RefSeq" id="WP_252806509.1">
    <property type="nucleotide sequence ID" value="NZ_BAAABM010000045.1"/>
</dbReference>
<evidence type="ECO:0000256" key="14">
    <source>
        <dbReference type="SAM" id="SignalP"/>
    </source>
</evidence>
<feature type="region of interest" description="Disordered" evidence="13">
    <location>
        <begin position="463"/>
        <end position="497"/>
    </location>
</feature>
<dbReference type="InterPro" id="IPR027268">
    <property type="entry name" value="Peptidase_M4/M1_CTD_sf"/>
</dbReference>
<dbReference type="EC" id="3.4.11.2" evidence="4"/>
<feature type="domain" description="Peptidase M1 membrane alanine aminopeptidase" evidence="15">
    <location>
        <begin position="316"/>
        <end position="457"/>
    </location>
</feature>
<dbReference type="Proteomes" id="UP001501822">
    <property type="component" value="Unassembled WGS sequence"/>
</dbReference>
<evidence type="ECO:0000256" key="12">
    <source>
        <dbReference type="ARBA" id="ARBA00031533"/>
    </source>
</evidence>
<evidence type="ECO:0000256" key="2">
    <source>
        <dbReference type="ARBA" id="ARBA00001947"/>
    </source>
</evidence>
<dbReference type="SUPFAM" id="SSF55486">
    <property type="entry name" value="Metalloproteases ('zincins'), catalytic domain"/>
    <property type="match status" value="1"/>
</dbReference>
<dbReference type="InterPro" id="IPR042097">
    <property type="entry name" value="Aminopeptidase_N-like_N_sf"/>
</dbReference>
<keyword evidence="14" id="KW-0732">Signal</keyword>
<keyword evidence="18" id="KW-1185">Reference proteome</keyword>
<dbReference type="InterPro" id="IPR045357">
    <property type="entry name" value="Aminopeptidase_N-like_N"/>
</dbReference>
<dbReference type="PANTHER" id="PTHR11533">
    <property type="entry name" value="PROTEASE M1 ZINC METALLOPROTEASE"/>
    <property type="match status" value="1"/>
</dbReference>
<dbReference type="SUPFAM" id="SSF63737">
    <property type="entry name" value="Leukotriene A4 hydrolase N-terminal domain"/>
    <property type="match status" value="1"/>
</dbReference>
<keyword evidence="10" id="KW-0482">Metalloprotease</keyword>
<dbReference type="PRINTS" id="PR00756">
    <property type="entry name" value="ALADIPTASE"/>
</dbReference>
<name>A0ABN0WZV5_9ACTN</name>
<proteinExistence type="inferred from homology"/>
<dbReference type="Pfam" id="PF01433">
    <property type="entry name" value="Peptidase_M1"/>
    <property type="match status" value="1"/>
</dbReference>
<sequence length="497" mass="54577">MRRRRLTAVLATAVGVLLTGTAAHADAGPGSAGIGDPYYPDYGNGGYDVAHYGLELKYRPSDDRLEGTATITARATRDLTRFDLDFLLDVSSVTVDGRPARFTTSGAHELVITPAHVLRRGRPLTVVVRYAGVPSTKKYNDYVGWARTPDGAVAAQEPESAWWWFPSNDHPLDKATYDIGITVPQGLQTISNGVPTGSRTANGWTRYGWRETRPQATYLTTLAVGRFDVHHSRTKNGLPVITAYSPDLPADRAAAARTSVERTAEVVDWASGIFGPYPFTALGGYVPNVTSHFALETQTRVFYSPYGFRNGPRPYLIVHENAHQWFGDSVSLARWSDIWLNEGFATYAEWLWSEQHGEGTAAELARTTYDSYPADDPFWQVKPGDPGPGENQFADAVYDRGAMALQALRARVGDHAFFTILRTWAAHKRYGNGTIPEFIAHAEHVSGQRLGALFQTWLYTPGRPAAPPQPTATAARPKSWSQIRQAHAALHPPASRG</sequence>
<evidence type="ECO:0000256" key="10">
    <source>
        <dbReference type="ARBA" id="ARBA00023049"/>
    </source>
</evidence>
<comment type="caution">
    <text evidence="17">The sequence shown here is derived from an EMBL/GenBank/DDBJ whole genome shotgun (WGS) entry which is preliminary data.</text>
</comment>
<evidence type="ECO:0000256" key="6">
    <source>
        <dbReference type="ARBA" id="ARBA00022670"/>
    </source>
</evidence>
<keyword evidence="9" id="KW-0862">Zinc</keyword>
<evidence type="ECO:0000313" key="17">
    <source>
        <dbReference type="EMBL" id="GAA0351410.1"/>
    </source>
</evidence>
<dbReference type="Gene3D" id="1.10.390.10">
    <property type="entry name" value="Neutral Protease Domain 2"/>
    <property type="match status" value="1"/>
</dbReference>
<dbReference type="CDD" id="cd09603">
    <property type="entry name" value="M1_APN_like"/>
    <property type="match status" value="1"/>
</dbReference>
<evidence type="ECO:0000256" key="5">
    <source>
        <dbReference type="ARBA" id="ARBA00015611"/>
    </source>
</evidence>
<dbReference type="EMBL" id="BAAABM010000045">
    <property type="protein sequence ID" value="GAA0351410.1"/>
    <property type="molecule type" value="Genomic_DNA"/>
</dbReference>
<evidence type="ECO:0000256" key="4">
    <source>
        <dbReference type="ARBA" id="ARBA00012564"/>
    </source>
</evidence>
<gene>
    <name evidence="17" type="ORF">GCM10010151_46320</name>
</gene>
<keyword evidence="8" id="KW-0378">Hydrolase</keyword>